<dbReference type="Pfam" id="PF00072">
    <property type="entry name" value="Response_reg"/>
    <property type="match status" value="1"/>
</dbReference>
<keyword evidence="5 11" id="KW-0418">Kinase</keyword>
<evidence type="ECO:0000256" key="5">
    <source>
        <dbReference type="ARBA" id="ARBA00022777"/>
    </source>
</evidence>
<dbReference type="Pfam" id="PF02518">
    <property type="entry name" value="HATPase_c"/>
    <property type="match status" value="1"/>
</dbReference>
<dbReference type="CDD" id="cd17546">
    <property type="entry name" value="REC_hyHK_CKI1_RcsC-like"/>
    <property type="match status" value="1"/>
</dbReference>
<dbReference type="InParanoid" id="A0A1E7F9N7"/>
<dbReference type="EMBL" id="KV784360">
    <property type="protein sequence ID" value="OEU14849.1"/>
    <property type="molecule type" value="Genomic_DNA"/>
</dbReference>
<evidence type="ECO:0000256" key="4">
    <source>
        <dbReference type="ARBA" id="ARBA00022679"/>
    </source>
</evidence>
<dbReference type="InterPro" id="IPR001789">
    <property type="entry name" value="Sig_transdc_resp-reg_receiver"/>
</dbReference>
<dbReference type="Gene3D" id="1.10.287.130">
    <property type="match status" value="1"/>
</dbReference>
<dbReference type="GO" id="GO:0009927">
    <property type="term" value="F:histidine phosphotransfer kinase activity"/>
    <property type="evidence" value="ECO:0007669"/>
    <property type="project" value="TreeGrafter"/>
</dbReference>
<dbReference type="GO" id="GO:0000155">
    <property type="term" value="F:phosphorelay sensor kinase activity"/>
    <property type="evidence" value="ECO:0007669"/>
    <property type="project" value="InterPro"/>
</dbReference>
<feature type="modified residue" description="4-aspartylphosphate" evidence="6">
    <location>
        <position position="455"/>
    </location>
</feature>
<dbReference type="PROSITE" id="PS50109">
    <property type="entry name" value="HIS_KIN"/>
    <property type="match status" value="1"/>
</dbReference>
<dbReference type="SUPFAM" id="SSF52172">
    <property type="entry name" value="CheY-like"/>
    <property type="match status" value="1"/>
</dbReference>
<evidence type="ECO:0000313" key="11">
    <source>
        <dbReference type="EMBL" id="OEU14849.1"/>
    </source>
</evidence>
<evidence type="ECO:0000256" key="3">
    <source>
        <dbReference type="ARBA" id="ARBA00022553"/>
    </source>
</evidence>
<evidence type="ECO:0000256" key="6">
    <source>
        <dbReference type="PROSITE-ProRule" id="PRU00169"/>
    </source>
</evidence>
<keyword evidence="4" id="KW-0808">Transferase</keyword>
<dbReference type="Proteomes" id="UP000095751">
    <property type="component" value="Unassembled WGS sequence"/>
</dbReference>
<dbReference type="AlphaFoldDB" id="A0A1E7F9N7"/>
<dbReference type="InterPro" id="IPR005467">
    <property type="entry name" value="His_kinase_dom"/>
</dbReference>
<dbReference type="InterPro" id="IPR036097">
    <property type="entry name" value="HisK_dim/P_sf"/>
</dbReference>
<comment type="catalytic activity">
    <reaction evidence="1">
        <text>ATP + protein L-histidine = ADP + protein N-phospho-L-histidine.</text>
        <dbReference type="EC" id="2.7.13.3"/>
    </reaction>
</comment>
<dbReference type="InterPro" id="IPR004358">
    <property type="entry name" value="Sig_transdc_His_kin-like_C"/>
</dbReference>
<feature type="domain" description="Histidine kinase" evidence="9">
    <location>
        <begin position="60"/>
        <end position="349"/>
    </location>
</feature>
<feature type="domain" description="Response regulatory" evidence="10">
    <location>
        <begin position="401"/>
        <end position="520"/>
    </location>
</feature>
<dbReference type="Gene3D" id="3.30.565.10">
    <property type="entry name" value="Histidine kinase-like ATPase, C-terminal domain"/>
    <property type="match status" value="1"/>
</dbReference>
<dbReference type="OrthoDB" id="207061at2759"/>
<accession>A0A1E7F9N7</accession>
<dbReference type="InterPro" id="IPR003661">
    <property type="entry name" value="HisK_dim/P_dom"/>
</dbReference>
<dbReference type="SMART" id="SM00388">
    <property type="entry name" value="HisKA"/>
    <property type="match status" value="1"/>
</dbReference>
<sequence>MGETSNPNDRDISIPTIACIGTVLIMLFTSILFISYDSCVRKEFDSKERLLEAKRRFVRYISHEVRTPLNTVCMGLTLVLNDLSDVLDNKIGNDDVVVLKRKYVEEWMSLSTQVYQNADAAVGVLSDLLNYDKIQMGTLTLELSLMNIWSALEKTVTEFKLTAIEKDVNLKLDFTPLLFSLKRIGNNIAMIDSDLAAVDLPIDIRNYKVVGDKIRLIQVFRNLISNGLKFSKQHSNMTVRVSLKDTIPERKQKLQTVSLHKNNTAKVTKIGLVSIEVIDDGVGMTPDQVATVFDDGTQFDTNKFQAGGGSGLGLNIARGIVLEHGATLTCSSKGIGKGSIFTLSTAIYTDSLSTSQEETERCSSTLQITADRISNGMLVKDHMCDVENPIEATEFEIPNLHVLVVDDSVTNRKLCMRLLERKGHTTEGASDGQEAVNMVKKSLEIGDYYDCILLDYEMPVMNGPDACRKIREMGCSSYIAGVTGNVMSEDVDHFRQCGANWVLPKPFRLKALEDQWVEDGLEAFTKAEKSGNGMVRVESSNTLIKMGDNLAQTLKLKSSSSSPSSYPPPPSDSSV</sequence>
<evidence type="ECO:0000259" key="9">
    <source>
        <dbReference type="PROSITE" id="PS50109"/>
    </source>
</evidence>
<evidence type="ECO:0000313" key="12">
    <source>
        <dbReference type="Proteomes" id="UP000095751"/>
    </source>
</evidence>
<dbReference type="PRINTS" id="PR00344">
    <property type="entry name" value="BCTRLSENSOR"/>
</dbReference>
<keyword evidence="12" id="KW-1185">Reference proteome</keyword>
<protein>
    <recommendedName>
        <fullName evidence="2">histidine kinase</fullName>
        <ecNumber evidence="2">2.7.13.3</ecNumber>
    </recommendedName>
</protein>
<dbReference type="SUPFAM" id="SSF47384">
    <property type="entry name" value="Homodimeric domain of signal transducing histidine kinase"/>
    <property type="match status" value="1"/>
</dbReference>
<feature type="transmembrane region" description="Helical" evidence="8">
    <location>
        <begin position="12"/>
        <end position="36"/>
    </location>
</feature>
<dbReference type="Gene3D" id="3.40.50.2300">
    <property type="match status" value="1"/>
</dbReference>
<dbReference type="GO" id="GO:0005886">
    <property type="term" value="C:plasma membrane"/>
    <property type="evidence" value="ECO:0007669"/>
    <property type="project" value="TreeGrafter"/>
</dbReference>
<dbReference type="EC" id="2.7.13.3" evidence="2"/>
<dbReference type="InterPro" id="IPR036890">
    <property type="entry name" value="HATPase_C_sf"/>
</dbReference>
<organism evidence="11 12">
    <name type="scientific">Fragilariopsis cylindrus CCMP1102</name>
    <dbReference type="NCBI Taxonomy" id="635003"/>
    <lineage>
        <taxon>Eukaryota</taxon>
        <taxon>Sar</taxon>
        <taxon>Stramenopiles</taxon>
        <taxon>Ochrophyta</taxon>
        <taxon>Bacillariophyta</taxon>
        <taxon>Bacillariophyceae</taxon>
        <taxon>Bacillariophycidae</taxon>
        <taxon>Bacillariales</taxon>
        <taxon>Bacillariaceae</taxon>
        <taxon>Fragilariopsis</taxon>
    </lineage>
</organism>
<reference evidence="11 12" key="1">
    <citation type="submission" date="2016-09" db="EMBL/GenBank/DDBJ databases">
        <title>Extensive genetic diversity and differential bi-allelic expression allows diatom success in the polar Southern Ocean.</title>
        <authorList>
            <consortium name="DOE Joint Genome Institute"/>
            <person name="Mock T."/>
            <person name="Otillar R.P."/>
            <person name="Strauss J."/>
            <person name="Dupont C."/>
            <person name="Frickenhaus S."/>
            <person name="Maumus F."/>
            <person name="Mcmullan M."/>
            <person name="Sanges R."/>
            <person name="Schmutz J."/>
            <person name="Toseland A."/>
            <person name="Valas R."/>
            <person name="Veluchamy A."/>
            <person name="Ward B.J."/>
            <person name="Allen A."/>
            <person name="Barry K."/>
            <person name="Falciatore A."/>
            <person name="Ferrante M."/>
            <person name="Fortunato A.E."/>
            <person name="Gloeckner G."/>
            <person name="Gruber A."/>
            <person name="Hipkin R."/>
            <person name="Janech M."/>
            <person name="Kroth P."/>
            <person name="Leese F."/>
            <person name="Lindquist E."/>
            <person name="Lyon B.R."/>
            <person name="Martin J."/>
            <person name="Mayer C."/>
            <person name="Parker M."/>
            <person name="Quesneville H."/>
            <person name="Raymond J."/>
            <person name="Uhlig C."/>
            <person name="Valentin K.U."/>
            <person name="Worden A.Z."/>
            <person name="Armbrust E.V."/>
            <person name="Bowler C."/>
            <person name="Green B."/>
            <person name="Moulton V."/>
            <person name="Van Oosterhout C."/>
            <person name="Grigoriev I."/>
        </authorList>
    </citation>
    <scope>NUCLEOTIDE SEQUENCE [LARGE SCALE GENOMIC DNA]</scope>
    <source>
        <strain evidence="11 12">CCMP1102</strain>
    </source>
</reference>
<dbReference type="PANTHER" id="PTHR43047:SF66">
    <property type="entry name" value="HISKA"/>
    <property type="match status" value="1"/>
</dbReference>
<feature type="region of interest" description="Disordered" evidence="7">
    <location>
        <begin position="555"/>
        <end position="575"/>
    </location>
</feature>
<dbReference type="SMART" id="SM00448">
    <property type="entry name" value="REC"/>
    <property type="match status" value="1"/>
</dbReference>
<gene>
    <name evidence="11" type="ORF">FRACYDRAFT_188133</name>
</gene>
<dbReference type="SUPFAM" id="SSF55874">
    <property type="entry name" value="ATPase domain of HSP90 chaperone/DNA topoisomerase II/histidine kinase"/>
    <property type="match status" value="1"/>
</dbReference>
<dbReference type="SMART" id="SM00387">
    <property type="entry name" value="HATPase_c"/>
    <property type="match status" value="1"/>
</dbReference>
<keyword evidence="8" id="KW-0472">Membrane</keyword>
<keyword evidence="8" id="KW-0812">Transmembrane</keyword>
<keyword evidence="3 6" id="KW-0597">Phosphoprotein</keyword>
<evidence type="ECO:0000256" key="1">
    <source>
        <dbReference type="ARBA" id="ARBA00000085"/>
    </source>
</evidence>
<dbReference type="PANTHER" id="PTHR43047">
    <property type="entry name" value="TWO-COMPONENT HISTIDINE PROTEIN KINASE"/>
    <property type="match status" value="1"/>
</dbReference>
<evidence type="ECO:0000256" key="8">
    <source>
        <dbReference type="SAM" id="Phobius"/>
    </source>
</evidence>
<evidence type="ECO:0000259" key="10">
    <source>
        <dbReference type="PROSITE" id="PS50110"/>
    </source>
</evidence>
<dbReference type="InterPro" id="IPR003594">
    <property type="entry name" value="HATPase_dom"/>
</dbReference>
<evidence type="ECO:0000256" key="7">
    <source>
        <dbReference type="SAM" id="MobiDB-lite"/>
    </source>
</evidence>
<dbReference type="PROSITE" id="PS50110">
    <property type="entry name" value="RESPONSE_REGULATORY"/>
    <property type="match status" value="1"/>
</dbReference>
<keyword evidence="8" id="KW-1133">Transmembrane helix</keyword>
<dbReference type="InterPro" id="IPR011006">
    <property type="entry name" value="CheY-like_superfamily"/>
</dbReference>
<evidence type="ECO:0000256" key="2">
    <source>
        <dbReference type="ARBA" id="ARBA00012438"/>
    </source>
</evidence>
<feature type="compositionally biased region" description="Pro residues" evidence="7">
    <location>
        <begin position="565"/>
        <end position="575"/>
    </location>
</feature>
<name>A0A1E7F9N7_9STRA</name>
<dbReference type="KEGG" id="fcy:FRACYDRAFT_188133"/>
<dbReference type="CDD" id="cd00082">
    <property type="entry name" value="HisKA"/>
    <property type="match status" value="1"/>
</dbReference>
<proteinExistence type="predicted"/>